<dbReference type="Proteomes" id="UP000231550">
    <property type="component" value="Unassembled WGS sequence"/>
</dbReference>
<sequence>MAILHHFEDFDYFVIQGRLFILLLLFKVSRPEIFPGHTSIFSFLSTFRFLSYPLNYVNPAQTLITKQLAFRAICRNTLFRIL</sequence>
<dbReference type="AlphaFoldDB" id="A0A2H0KPT0"/>
<gene>
    <name evidence="1" type="ORF">COV85_03710</name>
</gene>
<evidence type="ECO:0000313" key="2">
    <source>
        <dbReference type="Proteomes" id="UP000231550"/>
    </source>
</evidence>
<name>A0A2H0KPT0_9BACT</name>
<accession>A0A2H0KPT0</accession>
<protein>
    <submittedName>
        <fullName evidence="1">Uncharacterized protein</fullName>
    </submittedName>
</protein>
<dbReference type="EMBL" id="PCVN01000096">
    <property type="protein sequence ID" value="PIQ74139.1"/>
    <property type="molecule type" value="Genomic_DNA"/>
</dbReference>
<proteinExistence type="predicted"/>
<organism evidence="1 2">
    <name type="scientific">Candidatus Portnoybacteria bacterium CG11_big_fil_rev_8_21_14_0_20_44_10</name>
    <dbReference type="NCBI Taxonomy" id="1974818"/>
    <lineage>
        <taxon>Bacteria</taxon>
        <taxon>Candidatus Portnoyibacteriota</taxon>
    </lineage>
</organism>
<reference evidence="1 2" key="1">
    <citation type="submission" date="2017-09" db="EMBL/GenBank/DDBJ databases">
        <title>Depth-based differentiation of microbial function through sediment-hosted aquifers and enrichment of novel symbionts in the deep terrestrial subsurface.</title>
        <authorList>
            <person name="Probst A.J."/>
            <person name="Ladd B."/>
            <person name="Jarett J.K."/>
            <person name="Geller-Mcgrath D.E."/>
            <person name="Sieber C.M."/>
            <person name="Emerson J.B."/>
            <person name="Anantharaman K."/>
            <person name="Thomas B.C."/>
            <person name="Malmstrom R."/>
            <person name="Stieglmeier M."/>
            <person name="Klingl A."/>
            <person name="Woyke T."/>
            <person name="Ryan C.M."/>
            <person name="Banfield J.F."/>
        </authorList>
    </citation>
    <scope>NUCLEOTIDE SEQUENCE [LARGE SCALE GENOMIC DNA]</scope>
    <source>
        <strain evidence="1">CG11_big_fil_rev_8_21_14_0_20_44_10</strain>
    </source>
</reference>
<evidence type="ECO:0000313" key="1">
    <source>
        <dbReference type="EMBL" id="PIQ74139.1"/>
    </source>
</evidence>
<comment type="caution">
    <text evidence="1">The sequence shown here is derived from an EMBL/GenBank/DDBJ whole genome shotgun (WGS) entry which is preliminary data.</text>
</comment>